<protein>
    <recommendedName>
        <fullName evidence="7 8">Large ribosomal subunit protein uL5</fullName>
    </recommendedName>
</protein>
<dbReference type="GO" id="GO:1990904">
    <property type="term" value="C:ribonucleoprotein complex"/>
    <property type="evidence" value="ECO:0007669"/>
    <property type="project" value="UniProtKB-KW"/>
</dbReference>
<dbReference type="InterPro" id="IPR020929">
    <property type="entry name" value="Ribosomal_uL5_CS"/>
</dbReference>
<dbReference type="GO" id="GO:0003735">
    <property type="term" value="F:structural constituent of ribosome"/>
    <property type="evidence" value="ECO:0007669"/>
    <property type="project" value="InterPro"/>
</dbReference>
<dbReference type="InterPro" id="IPR031310">
    <property type="entry name" value="Ribosomal_uL5_N"/>
</dbReference>
<keyword evidence="3 8" id="KW-0699">rRNA-binding</keyword>
<comment type="caution">
    <text evidence="12">The sequence shown here is derived from an EMBL/GenBank/DDBJ whole genome shotgun (WGS) entry which is preliminary data.</text>
</comment>
<evidence type="ECO:0000256" key="6">
    <source>
        <dbReference type="ARBA" id="ARBA00023274"/>
    </source>
</evidence>
<feature type="domain" description="Large ribosomal subunit protein uL5 N-terminal" evidence="10">
    <location>
        <begin position="30"/>
        <end position="86"/>
    </location>
</feature>
<evidence type="ECO:0000256" key="3">
    <source>
        <dbReference type="ARBA" id="ARBA00022730"/>
    </source>
</evidence>
<dbReference type="NCBIfam" id="NF000585">
    <property type="entry name" value="PRK00010.1"/>
    <property type="match status" value="1"/>
</dbReference>
<comment type="subunit">
    <text evidence="8">Part of the 50S ribosomal subunit; part of the 5S rRNA/L5/L18/L25 subcomplex. Contacts the 5S rRNA and the P site tRNA. Forms a bridge to the 30S subunit in the 70S ribosome.</text>
</comment>
<comment type="similarity">
    <text evidence="1 8 9">Belongs to the universal ribosomal protein uL5 family.</text>
</comment>
<evidence type="ECO:0000256" key="4">
    <source>
        <dbReference type="ARBA" id="ARBA00022884"/>
    </source>
</evidence>
<evidence type="ECO:0000256" key="8">
    <source>
        <dbReference type="HAMAP-Rule" id="MF_01333"/>
    </source>
</evidence>
<dbReference type="Proteomes" id="UP000240811">
    <property type="component" value="Unassembled WGS sequence"/>
</dbReference>
<evidence type="ECO:0000256" key="1">
    <source>
        <dbReference type="ARBA" id="ARBA00008553"/>
    </source>
</evidence>
<gene>
    <name evidence="8" type="primary">rplE</name>
    <name evidence="12" type="ORF">C4617_02430</name>
</gene>
<dbReference type="Gene3D" id="3.30.1440.10">
    <property type="match status" value="1"/>
</dbReference>
<dbReference type="SUPFAM" id="SSF55282">
    <property type="entry name" value="RL5-like"/>
    <property type="match status" value="1"/>
</dbReference>
<dbReference type="GO" id="GO:0006412">
    <property type="term" value="P:translation"/>
    <property type="evidence" value="ECO:0007669"/>
    <property type="project" value="UniProtKB-UniRule"/>
</dbReference>
<reference evidence="13" key="1">
    <citation type="submission" date="2018-02" db="EMBL/GenBank/DDBJ databases">
        <title>Genome sequence of Candidatus Liberibacter europaeus.</title>
        <authorList>
            <person name="Frampton R.A."/>
            <person name="Thompson S.M."/>
            <person name="David C."/>
            <person name="Addison S.M."/>
            <person name="Smith G.R."/>
        </authorList>
    </citation>
    <scope>NUCLEOTIDE SEQUENCE [LARGE SCALE GENOMIC DNA]</scope>
</reference>
<dbReference type="InterPro" id="IPR022803">
    <property type="entry name" value="Ribosomal_uL5_dom_sf"/>
</dbReference>
<evidence type="ECO:0000256" key="5">
    <source>
        <dbReference type="ARBA" id="ARBA00022980"/>
    </source>
</evidence>
<proteinExistence type="inferred from homology"/>
<evidence type="ECO:0000259" key="10">
    <source>
        <dbReference type="Pfam" id="PF00281"/>
    </source>
</evidence>
<evidence type="ECO:0000259" key="11">
    <source>
        <dbReference type="Pfam" id="PF00673"/>
    </source>
</evidence>
<dbReference type="GO" id="GO:0000049">
    <property type="term" value="F:tRNA binding"/>
    <property type="evidence" value="ECO:0007669"/>
    <property type="project" value="UniProtKB-UniRule"/>
</dbReference>
<dbReference type="GO" id="GO:0005840">
    <property type="term" value="C:ribosome"/>
    <property type="evidence" value="ECO:0007669"/>
    <property type="project" value="UniProtKB-KW"/>
</dbReference>
<comment type="function">
    <text evidence="8">This is 1 of the proteins that bind and probably mediate the attachment of the 5S RNA into the large ribosomal subunit, where it forms part of the central protuberance. In the 70S ribosome it contacts protein S13 of the 30S subunit (bridge B1b), connecting the 2 subunits; this bridge is implicated in subunit movement. Contacts the P site tRNA; the 5S rRNA and some of its associated proteins might help stabilize positioning of ribosome-bound tRNAs.</text>
</comment>
<dbReference type="InterPro" id="IPR020930">
    <property type="entry name" value="Ribosomal_uL5_bac-type"/>
</dbReference>
<keyword evidence="6 8" id="KW-0687">Ribonucleoprotein</keyword>
<organism evidence="12 13">
    <name type="scientific">Candidatus Liberibacter europaeus</name>
    <dbReference type="NCBI Taxonomy" id="744859"/>
    <lineage>
        <taxon>Bacteria</taxon>
        <taxon>Pseudomonadati</taxon>
        <taxon>Pseudomonadota</taxon>
        <taxon>Alphaproteobacteria</taxon>
        <taxon>Hyphomicrobiales</taxon>
        <taxon>Rhizobiaceae</taxon>
        <taxon>Liberibacter</taxon>
    </lineage>
</organism>
<keyword evidence="4 8" id="KW-0694">RNA-binding</keyword>
<evidence type="ECO:0000256" key="9">
    <source>
        <dbReference type="RuleBase" id="RU003930"/>
    </source>
</evidence>
<feature type="domain" description="Large ribosomal subunit protein uL5 C-terminal" evidence="11">
    <location>
        <begin position="90"/>
        <end position="183"/>
    </location>
</feature>
<dbReference type="PANTHER" id="PTHR11994">
    <property type="entry name" value="60S RIBOSOMAL PROTEIN L11-RELATED"/>
    <property type="match status" value="1"/>
</dbReference>
<dbReference type="AlphaFoldDB" id="A0A2T4VY43"/>
<dbReference type="Pfam" id="PF00673">
    <property type="entry name" value="Ribosomal_L5_C"/>
    <property type="match status" value="1"/>
</dbReference>
<dbReference type="HAMAP" id="MF_01333_B">
    <property type="entry name" value="Ribosomal_uL5_B"/>
    <property type="match status" value="1"/>
</dbReference>
<dbReference type="Pfam" id="PF00281">
    <property type="entry name" value="Ribosomal_L5"/>
    <property type="match status" value="1"/>
</dbReference>
<dbReference type="InterPro" id="IPR031309">
    <property type="entry name" value="Ribosomal_uL5_C"/>
</dbReference>
<accession>A0A2T4VY43</accession>
<evidence type="ECO:0000256" key="2">
    <source>
        <dbReference type="ARBA" id="ARBA00022555"/>
    </source>
</evidence>
<sequence>MSEDKYEPRLKKEYSIRIRDEMQKEFSYKNVMQIPKIEKVVVNMGVGQAVSDSKKSELAANDLALIAGQKPIITRARRSIAGFKLREGMPVGVKVTLRGVKMYEFIDRLINMALPRSSDFRGLNVRSFDGMGNFAFGIKEHIVFPEVYYDKVESILGMDVAICTTTKVDKEAKHLLMLFGFPFPK</sequence>
<dbReference type="InterPro" id="IPR002132">
    <property type="entry name" value="Ribosomal_uL5"/>
</dbReference>
<keyword evidence="2 8" id="KW-0820">tRNA-binding</keyword>
<dbReference type="GO" id="GO:0019843">
    <property type="term" value="F:rRNA binding"/>
    <property type="evidence" value="ECO:0007669"/>
    <property type="project" value="UniProtKB-UniRule"/>
</dbReference>
<evidence type="ECO:0000256" key="7">
    <source>
        <dbReference type="ARBA" id="ARBA00035245"/>
    </source>
</evidence>
<keyword evidence="5 8" id="KW-0689">Ribosomal protein</keyword>
<evidence type="ECO:0000313" key="12">
    <source>
        <dbReference type="EMBL" id="PTL86691.1"/>
    </source>
</evidence>
<dbReference type="PROSITE" id="PS00358">
    <property type="entry name" value="RIBOSOMAL_L5"/>
    <property type="match status" value="1"/>
</dbReference>
<evidence type="ECO:0000313" key="13">
    <source>
        <dbReference type="Proteomes" id="UP000240811"/>
    </source>
</evidence>
<dbReference type="FunFam" id="3.30.1440.10:FF:000001">
    <property type="entry name" value="50S ribosomal protein L5"/>
    <property type="match status" value="1"/>
</dbReference>
<dbReference type="EMBL" id="PSQJ01000002">
    <property type="protein sequence ID" value="PTL86691.1"/>
    <property type="molecule type" value="Genomic_DNA"/>
</dbReference>
<dbReference type="PIRSF" id="PIRSF002161">
    <property type="entry name" value="Ribosomal_L5"/>
    <property type="match status" value="1"/>
</dbReference>
<name>A0A2T4VY43_9HYPH</name>